<dbReference type="EMBL" id="JARQZJ010000031">
    <property type="protein sequence ID" value="KAK9874064.1"/>
    <property type="molecule type" value="Genomic_DNA"/>
</dbReference>
<organism evidence="1 2">
    <name type="scientific">Henosepilachna vigintioctopunctata</name>
    <dbReference type="NCBI Taxonomy" id="420089"/>
    <lineage>
        <taxon>Eukaryota</taxon>
        <taxon>Metazoa</taxon>
        <taxon>Ecdysozoa</taxon>
        <taxon>Arthropoda</taxon>
        <taxon>Hexapoda</taxon>
        <taxon>Insecta</taxon>
        <taxon>Pterygota</taxon>
        <taxon>Neoptera</taxon>
        <taxon>Endopterygota</taxon>
        <taxon>Coleoptera</taxon>
        <taxon>Polyphaga</taxon>
        <taxon>Cucujiformia</taxon>
        <taxon>Coccinelloidea</taxon>
        <taxon>Coccinellidae</taxon>
        <taxon>Epilachninae</taxon>
        <taxon>Epilachnini</taxon>
        <taxon>Henosepilachna</taxon>
    </lineage>
</organism>
<reference evidence="1 2" key="1">
    <citation type="submission" date="2023-03" db="EMBL/GenBank/DDBJ databases">
        <title>Genome insight into feeding habits of ladybird beetles.</title>
        <authorList>
            <person name="Li H.-S."/>
            <person name="Huang Y.-H."/>
            <person name="Pang H."/>
        </authorList>
    </citation>
    <scope>NUCLEOTIDE SEQUENCE [LARGE SCALE GENOMIC DNA]</scope>
    <source>
        <strain evidence="1">SYSU_2023b</strain>
        <tissue evidence="1">Whole body</tissue>
    </source>
</reference>
<keyword evidence="2" id="KW-1185">Reference proteome</keyword>
<dbReference type="AlphaFoldDB" id="A0AAW1U3U9"/>
<name>A0AAW1U3U9_9CUCU</name>
<protein>
    <submittedName>
        <fullName evidence="1">Uncharacterized protein</fullName>
    </submittedName>
</protein>
<dbReference type="Proteomes" id="UP001431783">
    <property type="component" value="Unassembled WGS sequence"/>
</dbReference>
<proteinExistence type="predicted"/>
<evidence type="ECO:0000313" key="2">
    <source>
        <dbReference type="Proteomes" id="UP001431783"/>
    </source>
</evidence>
<evidence type="ECO:0000313" key="1">
    <source>
        <dbReference type="EMBL" id="KAK9874064.1"/>
    </source>
</evidence>
<gene>
    <name evidence="1" type="ORF">WA026_002420</name>
</gene>
<accession>A0AAW1U3U9</accession>
<sequence length="152" mass="17170">MGSIITKTDLLNKIDPSKLKLSIDSVKNIRNGGILINCEGNNAKNIISAKVTEEFGNKYNVEEAIPKKPKIAIIGAEEKYMNYENDQIIENIVDQNNLKENDVNAVNKIKIIRKYTVKSRTNTCNILLDIHVHYMIVLSQRKNSIWDGGDVL</sequence>
<comment type="caution">
    <text evidence="1">The sequence shown here is derived from an EMBL/GenBank/DDBJ whole genome shotgun (WGS) entry which is preliminary data.</text>
</comment>